<keyword evidence="2" id="KW-1185">Reference proteome</keyword>
<gene>
    <name evidence="1" type="ORF">BO70DRAFT_408014</name>
</gene>
<dbReference type="PANTHER" id="PTHR33047:SF8">
    <property type="entry name" value="REGULATOR OF RDNA TRANSCRIPTION PROTEIN 15"/>
    <property type="match status" value="1"/>
</dbReference>
<feature type="non-terminal residue" evidence="1">
    <location>
        <position position="1"/>
    </location>
</feature>
<dbReference type="EMBL" id="MSFL01000162">
    <property type="protein sequence ID" value="PWY61728.1"/>
    <property type="molecule type" value="Genomic_DNA"/>
</dbReference>
<accession>A0A317UKS3</accession>
<protein>
    <submittedName>
        <fullName evidence="1">Uncharacterized protein</fullName>
    </submittedName>
</protein>
<dbReference type="PANTHER" id="PTHR33047">
    <property type="entry name" value="PROTEIN TAR1"/>
    <property type="match status" value="1"/>
</dbReference>
<reference evidence="1 2" key="1">
    <citation type="submission" date="2016-12" db="EMBL/GenBank/DDBJ databases">
        <title>The genomes of Aspergillus section Nigri reveals drivers in fungal speciation.</title>
        <authorList>
            <consortium name="DOE Joint Genome Institute"/>
            <person name="Vesth T.C."/>
            <person name="Nybo J."/>
            <person name="Theobald S."/>
            <person name="Brandl J."/>
            <person name="Frisvad J.C."/>
            <person name="Nielsen K.F."/>
            <person name="Lyhne E.K."/>
            <person name="Kogle M.E."/>
            <person name="Kuo A."/>
            <person name="Riley R."/>
            <person name="Clum A."/>
            <person name="Nolan M."/>
            <person name="Lipzen A."/>
            <person name="Salamov A."/>
            <person name="Henrissat B."/>
            <person name="Wiebenga A."/>
            <person name="De Vries R.P."/>
            <person name="Grigoriev I.V."/>
            <person name="Mortensen U.H."/>
            <person name="Andersen M.R."/>
            <person name="Baker S.E."/>
        </authorList>
    </citation>
    <scope>NUCLEOTIDE SEQUENCE [LARGE SCALE GENOMIC DNA]</scope>
    <source>
        <strain evidence="1 2">CBS 117.55</strain>
    </source>
</reference>
<sequence>LEPILIRSYGSILPTSLIYIVLSTRGCSPWRPAAVMSTTWRETIPSRGFSRVVGGAPDPQRVIGRQEEKRTLPRTPPTSPRSVTLPWRIHIQVPEY</sequence>
<comment type="caution">
    <text evidence="1">The sequence shown here is derived from an EMBL/GenBank/DDBJ whole genome shotgun (WGS) entry which is preliminary data.</text>
</comment>
<dbReference type="InterPro" id="IPR052997">
    <property type="entry name" value="RRT15-like"/>
</dbReference>
<evidence type="ECO:0000313" key="2">
    <source>
        <dbReference type="Proteomes" id="UP000247233"/>
    </source>
</evidence>
<name>A0A317UKS3_9EURO</name>
<dbReference type="VEuPathDB" id="FungiDB:BO70DRAFT_408014"/>
<organism evidence="1 2">
    <name type="scientific">Aspergillus heteromorphus CBS 117.55</name>
    <dbReference type="NCBI Taxonomy" id="1448321"/>
    <lineage>
        <taxon>Eukaryota</taxon>
        <taxon>Fungi</taxon>
        <taxon>Dikarya</taxon>
        <taxon>Ascomycota</taxon>
        <taxon>Pezizomycotina</taxon>
        <taxon>Eurotiomycetes</taxon>
        <taxon>Eurotiomycetidae</taxon>
        <taxon>Eurotiales</taxon>
        <taxon>Aspergillaceae</taxon>
        <taxon>Aspergillus</taxon>
        <taxon>Aspergillus subgen. Circumdati</taxon>
    </lineage>
</organism>
<dbReference type="AlphaFoldDB" id="A0A317UKS3"/>
<proteinExistence type="predicted"/>
<evidence type="ECO:0000313" key="1">
    <source>
        <dbReference type="EMBL" id="PWY61728.1"/>
    </source>
</evidence>
<dbReference type="Proteomes" id="UP000247233">
    <property type="component" value="Unassembled WGS sequence"/>
</dbReference>